<comment type="similarity">
    <text evidence="1">Belongs to the glycosyl hydrolase 10 (cellulase F) family.</text>
</comment>
<dbReference type="Gene3D" id="3.20.20.80">
    <property type="entry name" value="Glycosidases"/>
    <property type="match status" value="2"/>
</dbReference>
<dbReference type="GO" id="GO:0045493">
    <property type="term" value="P:xylan catabolic process"/>
    <property type="evidence" value="ECO:0007669"/>
    <property type="project" value="UniProtKB-KW"/>
</dbReference>
<evidence type="ECO:0000256" key="8">
    <source>
        <dbReference type="ARBA" id="ARBA00023326"/>
    </source>
</evidence>
<feature type="domain" description="GH10" evidence="9">
    <location>
        <begin position="171"/>
        <end position="472"/>
    </location>
</feature>
<dbReference type="InParanoid" id="K1PIZ5"/>
<evidence type="ECO:0000256" key="1">
    <source>
        <dbReference type="ARBA" id="ARBA00007495"/>
    </source>
</evidence>
<dbReference type="Pfam" id="PF12012">
    <property type="entry name" value="DUF3504"/>
    <property type="match status" value="1"/>
</dbReference>
<keyword evidence="4" id="KW-0677">Repeat</keyword>
<reference evidence="10" key="1">
    <citation type="journal article" date="2012" name="Nature">
        <title>The oyster genome reveals stress adaptation and complexity of shell formation.</title>
        <authorList>
            <person name="Zhang G."/>
            <person name="Fang X."/>
            <person name="Guo X."/>
            <person name="Li L."/>
            <person name="Luo R."/>
            <person name="Xu F."/>
            <person name="Yang P."/>
            <person name="Zhang L."/>
            <person name="Wang X."/>
            <person name="Qi H."/>
            <person name="Xiong Z."/>
            <person name="Que H."/>
            <person name="Xie Y."/>
            <person name="Holland P.W."/>
            <person name="Paps J."/>
            <person name="Zhu Y."/>
            <person name="Wu F."/>
            <person name="Chen Y."/>
            <person name="Wang J."/>
            <person name="Peng C."/>
            <person name="Meng J."/>
            <person name="Yang L."/>
            <person name="Liu J."/>
            <person name="Wen B."/>
            <person name="Zhang N."/>
            <person name="Huang Z."/>
            <person name="Zhu Q."/>
            <person name="Feng Y."/>
            <person name="Mount A."/>
            <person name="Hedgecock D."/>
            <person name="Xu Z."/>
            <person name="Liu Y."/>
            <person name="Domazet-Loso T."/>
            <person name="Du Y."/>
            <person name="Sun X."/>
            <person name="Zhang S."/>
            <person name="Liu B."/>
            <person name="Cheng P."/>
            <person name="Jiang X."/>
            <person name="Li J."/>
            <person name="Fan D."/>
            <person name="Wang W."/>
            <person name="Fu W."/>
            <person name="Wang T."/>
            <person name="Wang B."/>
            <person name="Zhang J."/>
            <person name="Peng Z."/>
            <person name="Li Y."/>
            <person name="Li N."/>
            <person name="Wang J."/>
            <person name="Chen M."/>
            <person name="He Y."/>
            <person name="Tan F."/>
            <person name="Song X."/>
            <person name="Zheng Q."/>
            <person name="Huang R."/>
            <person name="Yang H."/>
            <person name="Du X."/>
            <person name="Chen L."/>
            <person name="Yang M."/>
            <person name="Gaffney P.M."/>
            <person name="Wang S."/>
            <person name="Luo L."/>
            <person name="She Z."/>
            <person name="Ming Y."/>
            <person name="Huang W."/>
            <person name="Zhang S."/>
            <person name="Huang B."/>
            <person name="Zhang Y."/>
            <person name="Qu T."/>
            <person name="Ni P."/>
            <person name="Miao G."/>
            <person name="Wang J."/>
            <person name="Wang Q."/>
            <person name="Steinberg C.E."/>
            <person name="Wang H."/>
            <person name="Li N."/>
            <person name="Qian L."/>
            <person name="Zhang G."/>
            <person name="Li Y."/>
            <person name="Yang H."/>
            <person name="Liu X."/>
            <person name="Wang J."/>
            <person name="Yin Y."/>
            <person name="Wang J."/>
        </authorList>
    </citation>
    <scope>NUCLEOTIDE SEQUENCE [LARGE SCALE GENOMIC DNA]</scope>
    <source>
        <strain evidence="10">05x7-T-G4-1.051#20</strain>
    </source>
</reference>
<evidence type="ECO:0000256" key="6">
    <source>
        <dbReference type="ARBA" id="ARBA00022843"/>
    </source>
</evidence>
<gene>
    <name evidence="10" type="ORF">CGI_10006619</name>
</gene>
<name>K1PIZ5_MAGGI</name>
<dbReference type="SUPFAM" id="SSF49785">
    <property type="entry name" value="Galactose-binding domain-like"/>
    <property type="match status" value="1"/>
</dbReference>
<keyword evidence="5 10" id="KW-0378">Hydrolase</keyword>
<dbReference type="InterPro" id="IPR008979">
    <property type="entry name" value="Galactose-bd-like_sf"/>
</dbReference>
<dbReference type="PANTHER" id="PTHR31490:SF1">
    <property type="entry name" value="ENDO-1,4-BETA-XYLANASE 1"/>
    <property type="match status" value="1"/>
</dbReference>
<dbReference type="GO" id="GO:0031176">
    <property type="term" value="F:endo-1,4-beta-xylanase activity"/>
    <property type="evidence" value="ECO:0007669"/>
    <property type="project" value="UniProtKB-ARBA"/>
</dbReference>
<dbReference type="SUPFAM" id="SSF51445">
    <property type="entry name" value="(Trans)glycosidases"/>
    <property type="match status" value="2"/>
</dbReference>
<dbReference type="InterPro" id="IPR057926">
    <property type="entry name" value="QRICH1_dom"/>
</dbReference>
<dbReference type="Pfam" id="PF02018">
    <property type="entry name" value="CBM_4_9"/>
    <property type="match status" value="1"/>
</dbReference>
<dbReference type="Pfam" id="PF00331">
    <property type="entry name" value="Glyco_hydro_10"/>
    <property type="match status" value="2"/>
</dbReference>
<evidence type="ECO:0000256" key="3">
    <source>
        <dbReference type="ARBA" id="ARBA00022553"/>
    </source>
</evidence>
<keyword evidence="10" id="KW-0326">Glycosidase</keyword>
<keyword evidence="2" id="KW-1017">Isopeptide bond</keyword>
<protein>
    <submittedName>
        <fullName evidence="10">Endo-1,4-beta-xylanase A</fullName>
    </submittedName>
</protein>
<organism evidence="10">
    <name type="scientific">Magallana gigas</name>
    <name type="common">Pacific oyster</name>
    <name type="synonym">Crassostrea gigas</name>
    <dbReference type="NCBI Taxonomy" id="29159"/>
    <lineage>
        <taxon>Eukaryota</taxon>
        <taxon>Metazoa</taxon>
        <taxon>Spiralia</taxon>
        <taxon>Lophotrochozoa</taxon>
        <taxon>Mollusca</taxon>
        <taxon>Bivalvia</taxon>
        <taxon>Autobranchia</taxon>
        <taxon>Pteriomorphia</taxon>
        <taxon>Ostreida</taxon>
        <taxon>Ostreoidea</taxon>
        <taxon>Ostreidae</taxon>
        <taxon>Magallana</taxon>
    </lineage>
</organism>
<keyword evidence="10" id="KW-0858">Xylan degradation</keyword>
<dbReference type="Gene3D" id="2.60.120.260">
    <property type="entry name" value="Galactose-binding domain-like"/>
    <property type="match status" value="1"/>
</dbReference>
<evidence type="ECO:0000313" key="10">
    <source>
        <dbReference type="EMBL" id="EKC23957.1"/>
    </source>
</evidence>
<dbReference type="InterPro" id="IPR021893">
    <property type="entry name" value="ZMYM2-like_C"/>
</dbReference>
<dbReference type="PANTHER" id="PTHR31490">
    <property type="entry name" value="GLYCOSYL HYDROLASE"/>
    <property type="match status" value="1"/>
</dbReference>
<dbReference type="InterPro" id="IPR044846">
    <property type="entry name" value="GH10"/>
</dbReference>
<evidence type="ECO:0000256" key="5">
    <source>
        <dbReference type="ARBA" id="ARBA00022801"/>
    </source>
</evidence>
<evidence type="ECO:0000256" key="4">
    <source>
        <dbReference type="ARBA" id="ARBA00022737"/>
    </source>
</evidence>
<keyword evidence="6" id="KW-0832">Ubl conjugation</keyword>
<dbReference type="InterPro" id="IPR003305">
    <property type="entry name" value="CenC_carb-bd"/>
</dbReference>
<dbReference type="Pfam" id="PF25561">
    <property type="entry name" value="QRICH1"/>
    <property type="match status" value="1"/>
</dbReference>
<dbReference type="HOGENOM" id="CLU_265121_0_0_1"/>
<accession>K1PIZ5</accession>
<evidence type="ECO:0000259" key="9">
    <source>
        <dbReference type="PROSITE" id="PS51760"/>
    </source>
</evidence>
<proteinExistence type="inferred from homology"/>
<keyword evidence="8" id="KW-0624">Polysaccharide degradation</keyword>
<dbReference type="SMART" id="SM00633">
    <property type="entry name" value="Glyco_10"/>
    <property type="match status" value="1"/>
</dbReference>
<keyword evidence="7" id="KW-0119">Carbohydrate metabolism</keyword>
<feature type="domain" description="GH10" evidence="9">
    <location>
        <begin position="664"/>
        <end position="967"/>
    </location>
</feature>
<evidence type="ECO:0000256" key="7">
    <source>
        <dbReference type="ARBA" id="ARBA00023277"/>
    </source>
</evidence>
<dbReference type="EMBL" id="JH817353">
    <property type="protein sequence ID" value="EKC23957.1"/>
    <property type="molecule type" value="Genomic_DNA"/>
</dbReference>
<dbReference type="AlphaFoldDB" id="K1PIZ5"/>
<sequence length="1258" mass="143568">MVVKTHSSNDKRMRGIKTQALRFKNDGIPVYGLGLEGHFYTHDIDMDVLKITQYFESPPKGFYFARTELHRKTVYQKVAEQPMQQLKFGWTEISGNFHAPNGTTSATVFLEIVDVDIDFLMDSASLQILPHDPHWSSKAHHRIQTLRKAPVTVKSYHVIIMMYCRLAPGQSAHGVYVEFMQQKSSFPFGTAVHADHLGNPSYQAYTDFVLKNFEWAVIANKLKWKGVEHIKGHTNYTLALNAIQLLESHGINMRGHNMFWGKDKFVPSWIPAMSPSNIVHEMQAHVRDIMSHTQGKLLHWDVNNENLHGDFFERHTTDPDITHKMFQWIHSIDPSIKLFLNDYSVLPVSTMTTAIRNQAQNFIKSQVPIGNIGLQSHFYTTDIDIDVLKYRLDKVAEAGLKIWATELTVDAADEHKKAAALENLLTMFFSHPAVEGVILWHFWDGSNWHQNEALFNGPGITPNAAGQKYLDLVHGSWRSHIKRRLDQDHPVNVTMFKGDYVMHVRQHGHVIHQENFTVDSTGKDLTVHLTGADQCASLPTNVGTYCWPSMKHQCPNLNDLQRSKEGRRANMRLVITFSVFLGVLFPSKAEVELLKNADFESSSFSGNWHCSDCRMTVHTENKYHGSQCVMISNRHHDWSGVRQSVVLEGGQWYVAKAYIRLANGASATGISIELKQQKHSFGFGAGVVASMMTDTHQVAYQDFVYKHFEWAVIVNALKWRLMEWTKGHINFDRPVNAIKVLQAHGIKIRGHNMFWGVDGHSPAWLQGMTPAEYITEMKLHVQQVISHTRGTLEHWDVNNENQHGDYFERHTGDPDITAKMFQWIHSQEPGVKLFINEYNVITNSQCTTATRNQAIQLLNMSIPVSFVGIQGHFHSSDINIDVVKYRLDKVAEAGLKIWITELTVSENDANKKAVALENLMTLFFSHPAVEGIMLWGFWDGAIHNAPAKLFEGPNLTPNAAGQVYLDLVEKSWKTDYSQTISPHTHLSTTGFLGDYVLNVKRDGHVIHQEPFSVDQSGKHVTVHLTESAERFFIPLQERDVQELVMNSKPIKMRWAVSDFNSWKNARGWEGELLTMSNESLNLALKFFILEVHNKSGKEYYPNTIYELIISLQHYLRVNKRFVSFLDDTEFNTMREVLDAKMKSLSKQGIKLKRRQADIISIDQENIMWQKGILGADSPKRLLETLLYSLGLKFALRAAQEHKNLRVGENSQLTIKTSPNNVRYLEYKEEVSKCNSGGLTHRKVEPKVTRAYGNLLQPE</sequence>
<evidence type="ECO:0000256" key="2">
    <source>
        <dbReference type="ARBA" id="ARBA00022499"/>
    </source>
</evidence>
<keyword evidence="3" id="KW-0597">Phosphoprotein</keyword>
<dbReference type="InterPro" id="IPR001000">
    <property type="entry name" value="GH10_dom"/>
</dbReference>
<dbReference type="InterPro" id="IPR017853">
    <property type="entry name" value="GH"/>
</dbReference>
<dbReference type="PROSITE" id="PS51760">
    <property type="entry name" value="GH10_2"/>
    <property type="match status" value="2"/>
</dbReference>